<dbReference type="InterPro" id="IPR032808">
    <property type="entry name" value="DoxX"/>
</dbReference>
<dbReference type="Proteomes" id="UP000316798">
    <property type="component" value="Chromosome"/>
</dbReference>
<evidence type="ECO:0000256" key="4">
    <source>
        <dbReference type="ARBA" id="ARBA00022692"/>
    </source>
</evidence>
<proteinExistence type="inferred from homology"/>
<keyword evidence="4 7" id="KW-0812">Transmembrane</keyword>
<feature type="transmembrane region" description="Helical" evidence="7">
    <location>
        <begin position="76"/>
        <end position="94"/>
    </location>
</feature>
<dbReference type="PANTHER" id="PTHR33452:SF1">
    <property type="entry name" value="INNER MEMBRANE PROTEIN YPHA-RELATED"/>
    <property type="match status" value="1"/>
</dbReference>
<evidence type="ECO:0000313" key="9">
    <source>
        <dbReference type="Proteomes" id="UP000316798"/>
    </source>
</evidence>
<dbReference type="AlphaFoldDB" id="A0A515D7L2"/>
<evidence type="ECO:0000256" key="3">
    <source>
        <dbReference type="ARBA" id="ARBA00022475"/>
    </source>
</evidence>
<comment type="subcellular location">
    <subcellularLocation>
        <location evidence="1">Cell membrane</location>
        <topology evidence="1">Multi-pass membrane protein</topology>
    </subcellularLocation>
</comment>
<evidence type="ECO:0000313" key="8">
    <source>
        <dbReference type="EMBL" id="QDL36410.1"/>
    </source>
</evidence>
<dbReference type="PANTHER" id="PTHR33452">
    <property type="entry name" value="OXIDOREDUCTASE CATD-RELATED"/>
    <property type="match status" value="1"/>
</dbReference>
<dbReference type="GO" id="GO:0005886">
    <property type="term" value="C:plasma membrane"/>
    <property type="evidence" value="ECO:0007669"/>
    <property type="project" value="UniProtKB-SubCell"/>
</dbReference>
<organism evidence="8 9">
    <name type="scientific">Rhodoferax sediminis</name>
    <dbReference type="NCBI Taxonomy" id="2509614"/>
    <lineage>
        <taxon>Bacteria</taxon>
        <taxon>Pseudomonadati</taxon>
        <taxon>Pseudomonadota</taxon>
        <taxon>Betaproteobacteria</taxon>
        <taxon>Burkholderiales</taxon>
        <taxon>Comamonadaceae</taxon>
        <taxon>Rhodoferax</taxon>
    </lineage>
</organism>
<dbReference type="EMBL" id="CP035503">
    <property type="protein sequence ID" value="QDL36410.1"/>
    <property type="molecule type" value="Genomic_DNA"/>
</dbReference>
<evidence type="ECO:0000256" key="5">
    <source>
        <dbReference type="ARBA" id="ARBA00022989"/>
    </source>
</evidence>
<feature type="transmembrane region" description="Helical" evidence="7">
    <location>
        <begin position="28"/>
        <end position="46"/>
    </location>
</feature>
<gene>
    <name evidence="8" type="ORF">EUB48_03170</name>
</gene>
<keyword evidence="6 7" id="KW-0472">Membrane</keyword>
<comment type="similarity">
    <text evidence="2">Belongs to the DoxX family.</text>
</comment>
<keyword evidence="5 7" id="KW-1133">Transmembrane helix</keyword>
<protein>
    <submittedName>
        <fullName evidence="8">DoxX family protein</fullName>
    </submittedName>
</protein>
<dbReference type="Pfam" id="PF07681">
    <property type="entry name" value="DoxX"/>
    <property type="match status" value="1"/>
</dbReference>
<name>A0A515D7L2_9BURK</name>
<evidence type="ECO:0000256" key="6">
    <source>
        <dbReference type="ARBA" id="ARBA00023136"/>
    </source>
</evidence>
<dbReference type="KEGG" id="rhf:EUB48_03170"/>
<feature type="transmembrane region" description="Helical" evidence="7">
    <location>
        <begin position="101"/>
        <end position="118"/>
    </location>
</feature>
<keyword evidence="3" id="KW-1003">Cell membrane</keyword>
<evidence type="ECO:0000256" key="1">
    <source>
        <dbReference type="ARBA" id="ARBA00004651"/>
    </source>
</evidence>
<reference evidence="8 9" key="1">
    <citation type="submission" date="2019-01" db="EMBL/GenBank/DDBJ databases">
        <title>Genomic insights into a novel species Rhodoferax sp.</title>
        <authorList>
            <person name="Jin L."/>
        </authorList>
    </citation>
    <scope>NUCLEOTIDE SEQUENCE [LARGE SCALE GENOMIC DNA]</scope>
    <source>
        <strain evidence="8 9">CHu59-6-5</strain>
    </source>
</reference>
<sequence length="154" mass="17278">MKNSPSSITSQPVADHPLGRFVRWLDRVPYSLLAIPLRFAVATVFWNSAMAKLANWETAVALFQDEYKVPLLPPEVAAYMVVSIELTAPVLLVLGLATRPVALILLGMTSVIEIFVYPQAWPTHIQWAAMLLVLLCRGAGAWSLDHLLRQRWMR</sequence>
<dbReference type="OrthoDB" id="121744at2"/>
<evidence type="ECO:0000256" key="7">
    <source>
        <dbReference type="SAM" id="Phobius"/>
    </source>
</evidence>
<keyword evidence="9" id="KW-1185">Reference proteome</keyword>
<accession>A0A515D7L2</accession>
<feature type="transmembrane region" description="Helical" evidence="7">
    <location>
        <begin position="124"/>
        <end position="144"/>
    </location>
</feature>
<dbReference type="InterPro" id="IPR051907">
    <property type="entry name" value="DoxX-like_oxidoreductase"/>
</dbReference>
<evidence type="ECO:0000256" key="2">
    <source>
        <dbReference type="ARBA" id="ARBA00006679"/>
    </source>
</evidence>
<dbReference type="RefSeq" id="WP_142817581.1">
    <property type="nucleotide sequence ID" value="NZ_CP035503.1"/>
</dbReference>